<reference evidence="6 7" key="1">
    <citation type="submission" date="2016-06" db="EMBL/GenBank/DDBJ databases">
        <authorList>
            <person name="Kjaerup R.B."/>
            <person name="Dalgaard T.S."/>
            <person name="Juul-Madsen H.R."/>
        </authorList>
    </citation>
    <scope>NUCLEOTIDE SEQUENCE [LARGE SCALE GENOMIC DNA]</scope>
    <source>
        <strain evidence="6">2</strain>
    </source>
</reference>
<dbReference type="RefSeq" id="WP_186411168.1">
    <property type="nucleotide sequence ID" value="NZ_FLQY01000184.1"/>
</dbReference>
<dbReference type="Gene3D" id="3.30.300.30">
    <property type="match status" value="1"/>
</dbReference>
<protein>
    <submittedName>
        <fullName evidence="6">Putative long chain fatty acid coA ligase</fullName>
    </submittedName>
</protein>
<accession>A0A1A8XUL7</accession>
<dbReference type="InterPro" id="IPR045851">
    <property type="entry name" value="AMP-bd_C_sf"/>
</dbReference>
<keyword evidence="3" id="KW-0443">Lipid metabolism</keyword>
<dbReference type="GO" id="GO:0004467">
    <property type="term" value="F:long-chain fatty acid-CoA ligase activity"/>
    <property type="evidence" value="ECO:0007669"/>
    <property type="project" value="UniProtKB-EC"/>
</dbReference>
<evidence type="ECO:0000256" key="1">
    <source>
        <dbReference type="ARBA" id="ARBA00022598"/>
    </source>
</evidence>
<dbReference type="Pfam" id="PF23562">
    <property type="entry name" value="AMP-binding_C_3"/>
    <property type="match status" value="1"/>
</dbReference>
<name>A0A1A8XUL7_9RHOO</name>
<evidence type="ECO:0000256" key="2">
    <source>
        <dbReference type="ARBA" id="ARBA00022832"/>
    </source>
</evidence>
<dbReference type="SUPFAM" id="SSF56801">
    <property type="entry name" value="Acetyl-CoA synthetase-like"/>
    <property type="match status" value="1"/>
</dbReference>
<proteinExistence type="predicted"/>
<organism evidence="6 7">
    <name type="scientific">Candidatus Propionivibrio aalborgensis</name>
    <dbReference type="NCBI Taxonomy" id="1860101"/>
    <lineage>
        <taxon>Bacteria</taxon>
        <taxon>Pseudomonadati</taxon>
        <taxon>Pseudomonadota</taxon>
        <taxon>Betaproteobacteria</taxon>
        <taxon>Rhodocyclales</taxon>
        <taxon>Rhodocyclaceae</taxon>
        <taxon>Propionivibrio</taxon>
    </lineage>
</organism>
<dbReference type="Gene3D" id="3.40.50.12780">
    <property type="entry name" value="N-terminal domain of ligase-like"/>
    <property type="match status" value="1"/>
</dbReference>
<dbReference type="GO" id="GO:0016020">
    <property type="term" value="C:membrane"/>
    <property type="evidence" value="ECO:0007669"/>
    <property type="project" value="TreeGrafter"/>
</dbReference>
<dbReference type="Pfam" id="PF00501">
    <property type="entry name" value="AMP-binding"/>
    <property type="match status" value="1"/>
</dbReference>
<sequence length="602" mass="65722">MKQPVMDELMDSAGWTVSGLLRTRSSRSPQAIAQWQLAPDGQWIASTWSDYCKAVASLAGRFRKLGLANGDRVGIMAASGKEWDYAQLGILAAGGVAIGLDPHGLDEHTQEIARLCSFSGVVLANPALLEKLGDEARRKLRFILSIEPCTVTGVVALDALIDDEFVDDRWNQAQPDSPATIIFTSGTTGAPKGIEYSHRQMCLAAAAILSAFPDLREGSHLACWLPLSNLFQRMINLCAISRGAQTFYVADPREIMRYAPQIAPHVFIGVPRFYEKLHAGIQEALAKKLPWQQKIAQWALRIGERHAAAKRAGLPTDPLFKLQLALAERLVLRDLRGIMGANLQFMISGSAPMPVWLLERFHGMGLPVLEAYGLSENIIPVALNRPDDFRFGSVGKPLPGCEVRLAEDGELLVRGPGVFSGYLGDETAEARVDSDGFLASGDFASIDDEGFITLIGRKSEIFKTSTGRRVAPSNIESLLRQLERVEFAAVFGAGRALPTALLVMSKATWQDAVYEFCQRLREDAAIALAPLPSYLRPAGLALTTRMFTLAGGELTANLKMRRRNIEQNFAPALDELNRHIDNAAGAPFETQSKDGLVLFLSL</sequence>
<evidence type="ECO:0000259" key="5">
    <source>
        <dbReference type="Pfam" id="PF00501"/>
    </source>
</evidence>
<dbReference type="InterPro" id="IPR020845">
    <property type="entry name" value="AMP-binding_CS"/>
</dbReference>
<dbReference type="InterPro" id="IPR000873">
    <property type="entry name" value="AMP-dep_synth/lig_dom"/>
</dbReference>
<feature type="domain" description="AMP-dependent synthetase/ligase" evidence="5">
    <location>
        <begin position="24"/>
        <end position="423"/>
    </location>
</feature>
<gene>
    <name evidence="6" type="ORF">PROAA_2640002</name>
</gene>
<keyword evidence="2" id="KW-0276">Fatty acid metabolism</keyword>
<evidence type="ECO:0000256" key="3">
    <source>
        <dbReference type="ARBA" id="ARBA00023098"/>
    </source>
</evidence>
<dbReference type="PANTHER" id="PTHR43272">
    <property type="entry name" value="LONG-CHAIN-FATTY-ACID--COA LIGASE"/>
    <property type="match status" value="1"/>
</dbReference>
<dbReference type="PROSITE" id="PS00455">
    <property type="entry name" value="AMP_BINDING"/>
    <property type="match status" value="1"/>
</dbReference>
<evidence type="ECO:0000256" key="4">
    <source>
        <dbReference type="ARBA" id="ARBA00024484"/>
    </source>
</evidence>
<evidence type="ECO:0000313" key="6">
    <source>
        <dbReference type="EMBL" id="SBT08267.1"/>
    </source>
</evidence>
<dbReference type="AlphaFoldDB" id="A0A1A8XUL7"/>
<keyword evidence="1 6" id="KW-0436">Ligase</keyword>
<dbReference type="Proteomes" id="UP000199600">
    <property type="component" value="Unassembled WGS sequence"/>
</dbReference>
<dbReference type="InterPro" id="IPR042099">
    <property type="entry name" value="ANL_N_sf"/>
</dbReference>
<dbReference type="PANTHER" id="PTHR43272:SF32">
    <property type="entry name" value="AMP-DEPENDENT SYNTHETASE_LIGASE DOMAIN-CONTAINING PROTEIN"/>
    <property type="match status" value="1"/>
</dbReference>
<dbReference type="EMBL" id="FLQY01000184">
    <property type="protein sequence ID" value="SBT08267.1"/>
    <property type="molecule type" value="Genomic_DNA"/>
</dbReference>
<evidence type="ECO:0000313" key="7">
    <source>
        <dbReference type="Proteomes" id="UP000199600"/>
    </source>
</evidence>
<keyword evidence="7" id="KW-1185">Reference proteome</keyword>
<comment type="catalytic activity">
    <reaction evidence="4">
        <text>a long-chain fatty acid + ATP + CoA = a long-chain fatty acyl-CoA + AMP + diphosphate</text>
        <dbReference type="Rhea" id="RHEA:15421"/>
        <dbReference type="ChEBI" id="CHEBI:30616"/>
        <dbReference type="ChEBI" id="CHEBI:33019"/>
        <dbReference type="ChEBI" id="CHEBI:57287"/>
        <dbReference type="ChEBI" id="CHEBI:57560"/>
        <dbReference type="ChEBI" id="CHEBI:83139"/>
        <dbReference type="ChEBI" id="CHEBI:456215"/>
        <dbReference type="EC" id="6.2.1.3"/>
    </reaction>
    <physiologicalReaction direction="left-to-right" evidence="4">
        <dbReference type="Rhea" id="RHEA:15422"/>
    </physiologicalReaction>
</comment>